<protein>
    <recommendedName>
        <fullName evidence="2">Methyltransferase type 11 domain-containing protein</fullName>
    </recommendedName>
</protein>
<dbReference type="InterPro" id="IPR013216">
    <property type="entry name" value="Methyltransf_11"/>
</dbReference>
<proteinExistence type="predicted"/>
<evidence type="ECO:0000313" key="4">
    <source>
        <dbReference type="Proteomes" id="UP000608420"/>
    </source>
</evidence>
<name>A0ABQ1W9E3_9BACL</name>
<feature type="compositionally biased region" description="Basic residues" evidence="1">
    <location>
        <begin position="277"/>
        <end position="298"/>
    </location>
</feature>
<sequence>MRIDLGSGNRKFQNCVGIDRIAYADTDLVFDYNHQLPLEDNSVEFVMASHCLEYVDDLQAVMQELYRVCQHKAIVCIVAPYAHVSSHIVNPEYKQLFNEHSPRYWTHSSDTIIDQDEFSLSDRNSWSLLEDEQPVMDFRVLRMEFFYFPSFQTGYDSVELSLLRQSQLNVAHQIMFHLLVVKKPITTEEQLLISQTEILEEPDYVKEQRGPTEVEEELEKEPLFFLDHISSQAKPTAQKPMIQQPVTPPPVMKTTVARQQPMRNSGSISRSSTNSRRSSRRTSARRPKYQRSRAIRRR</sequence>
<gene>
    <name evidence="3" type="ORF">GCM10010913_48110</name>
</gene>
<reference evidence="4" key="1">
    <citation type="journal article" date="2019" name="Int. J. Syst. Evol. Microbiol.">
        <title>The Global Catalogue of Microorganisms (GCM) 10K type strain sequencing project: providing services to taxonomists for standard genome sequencing and annotation.</title>
        <authorList>
            <consortium name="The Broad Institute Genomics Platform"/>
            <consortium name="The Broad Institute Genome Sequencing Center for Infectious Disease"/>
            <person name="Wu L."/>
            <person name="Ma J."/>
        </authorList>
    </citation>
    <scope>NUCLEOTIDE SEQUENCE [LARGE SCALE GENOMIC DNA]</scope>
    <source>
        <strain evidence="4">CGMCC 1.15420</strain>
    </source>
</reference>
<accession>A0ABQ1W9E3</accession>
<dbReference type="Gene3D" id="3.40.50.150">
    <property type="entry name" value="Vaccinia Virus protein VP39"/>
    <property type="match status" value="1"/>
</dbReference>
<dbReference type="SUPFAM" id="SSF53335">
    <property type="entry name" value="S-adenosyl-L-methionine-dependent methyltransferases"/>
    <property type="match status" value="1"/>
</dbReference>
<feature type="compositionally biased region" description="Low complexity" evidence="1">
    <location>
        <begin position="263"/>
        <end position="276"/>
    </location>
</feature>
<evidence type="ECO:0000313" key="3">
    <source>
        <dbReference type="EMBL" id="GGG20283.1"/>
    </source>
</evidence>
<evidence type="ECO:0000256" key="1">
    <source>
        <dbReference type="SAM" id="MobiDB-lite"/>
    </source>
</evidence>
<dbReference type="Proteomes" id="UP000608420">
    <property type="component" value="Unassembled WGS sequence"/>
</dbReference>
<comment type="caution">
    <text evidence="3">The sequence shown here is derived from an EMBL/GenBank/DDBJ whole genome shotgun (WGS) entry which is preliminary data.</text>
</comment>
<organism evidence="3 4">
    <name type="scientific">Paenibacillus aceti</name>
    <dbReference type="NCBI Taxonomy" id="1820010"/>
    <lineage>
        <taxon>Bacteria</taxon>
        <taxon>Bacillati</taxon>
        <taxon>Bacillota</taxon>
        <taxon>Bacilli</taxon>
        <taxon>Bacillales</taxon>
        <taxon>Paenibacillaceae</taxon>
        <taxon>Paenibacillus</taxon>
    </lineage>
</organism>
<feature type="domain" description="Methyltransferase type 11" evidence="2">
    <location>
        <begin position="34"/>
        <end position="76"/>
    </location>
</feature>
<dbReference type="EMBL" id="BMIW01000070">
    <property type="protein sequence ID" value="GGG20283.1"/>
    <property type="molecule type" value="Genomic_DNA"/>
</dbReference>
<dbReference type="InterPro" id="IPR029063">
    <property type="entry name" value="SAM-dependent_MTases_sf"/>
</dbReference>
<dbReference type="Pfam" id="PF08241">
    <property type="entry name" value="Methyltransf_11"/>
    <property type="match status" value="1"/>
</dbReference>
<feature type="region of interest" description="Disordered" evidence="1">
    <location>
        <begin position="234"/>
        <end position="298"/>
    </location>
</feature>
<evidence type="ECO:0000259" key="2">
    <source>
        <dbReference type="Pfam" id="PF08241"/>
    </source>
</evidence>
<dbReference type="RefSeq" id="WP_120461663.1">
    <property type="nucleotide sequence ID" value="NZ_BMIW01000070.1"/>
</dbReference>
<keyword evidence="4" id="KW-1185">Reference proteome</keyword>